<comment type="similarity">
    <text evidence="2">Belongs to the THOC7 family.</text>
</comment>
<dbReference type="GO" id="GO:0006406">
    <property type="term" value="P:mRNA export from nucleus"/>
    <property type="evidence" value="ECO:0007669"/>
    <property type="project" value="TreeGrafter"/>
</dbReference>
<protein>
    <submittedName>
        <fullName evidence="7">Putative THO complex subunit 7 like protein</fullName>
    </submittedName>
</protein>
<sequence>MQCAEGAAWGASQAGLGRAHRPCGGPPGALEFEVRWIAGTELGTASKRNRGVRKAGREVYLGDLQDEVIRKRLLIDGDGAGDDRRINLLVKSFIKWCNSGSQEEGYSQYQRMLSTLSQCEFSMGKTLLVYDMNLREMENYEKIYKEIECSIAGAHEKIAECKKQILQAKRIRKNRQEYDALAKVIQHHPDRHETLKELEALGKELEHLSHIKESVEDKLELRRKQFHVLLSTIHELQQTLENDDKLSEVDEAQESAMEADPKP</sequence>
<accession>A0A061ILK9</accession>
<name>A0A061ILK9_CRIGR</name>
<dbReference type="EMBL" id="KE664346">
    <property type="protein sequence ID" value="ERE90034.1"/>
    <property type="molecule type" value="Genomic_DNA"/>
</dbReference>
<organism evidence="7 8">
    <name type="scientific">Cricetulus griseus</name>
    <name type="common">Chinese hamster</name>
    <name type="synonym">Cricetulus barabensis griseus</name>
    <dbReference type="NCBI Taxonomy" id="10029"/>
    <lineage>
        <taxon>Eukaryota</taxon>
        <taxon>Metazoa</taxon>
        <taxon>Chordata</taxon>
        <taxon>Craniata</taxon>
        <taxon>Vertebrata</taxon>
        <taxon>Euteleostomi</taxon>
        <taxon>Mammalia</taxon>
        <taxon>Eutheria</taxon>
        <taxon>Euarchontoglires</taxon>
        <taxon>Glires</taxon>
        <taxon>Rodentia</taxon>
        <taxon>Myomorpha</taxon>
        <taxon>Muroidea</taxon>
        <taxon>Cricetidae</taxon>
        <taxon>Cricetinae</taxon>
        <taxon>Cricetulus</taxon>
    </lineage>
</organism>
<dbReference type="AlphaFoldDB" id="A0A061ILK9"/>
<dbReference type="PANTHER" id="PTHR23405">
    <property type="entry name" value="MAINTENANCE OF KILLER 16 MAK16 PROTEIN-RELATED"/>
    <property type="match status" value="1"/>
</dbReference>
<gene>
    <name evidence="7" type="ORF">H671_1g1936</name>
</gene>
<evidence type="ECO:0000256" key="2">
    <source>
        <dbReference type="ARBA" id="ARBA00006482"/>
    </source>
</evidence>
<keyword evidence="3" id="KW-0175">Coiled coil</keyword>
<evidence type="ECO:0000256" key="4">
    <source>
        <dbReference type="ARBA" id="ARBA00023242"/>
    </source>
</evidence>
<dbReference type="Proteomes" id="UP000030759">
    <property type="component" value="Unassembled WGS sequence"/>
</dbReference>
<evidence type="ECO:0000256" key="5">
    <source>
        <dbReference type="ARBA" id="ARBA00046174"/>
    </source>
</evidence>
<keyword evidence="4" id="KW-0539">Nucleus</keyword>
<dbReference type="GO" id="GO:0006397">
    <property type="term" value="P:mRNA processing"/>
    <property type="evidence" value="ECO:0007669"/>
    <property type="project" value="InterPro"/>
</dbReference>
<reference evidence="8" key="1">
    <citation type="journal article" date="2013" name="Nat. Biotechnol.">
        <title>Chinese hamster genome sequenced from sorted chromosomes.</title>
        <authorList>
            <person name="Brinkrolf K."/>
            <person name="Rupp O."/>
            <person name="Laux H."/>
            <person name="Kollin F."/>
            <person name="Ernst W."/>
            <person name="Linke B."/>
            <person name="Kofler R."/>
            <person name="Romand S."/>
            <person name="Hesse F."/>
            <person name="Budach W.E."/>
            <person name="Galosy S."/>
            <person name="Muller D."/>
            <person name="Noll T."/>
            <person name="Wienberg J."/>
            <person name="Jostock T."/>
            <person name="Leonard M."/>
            <person name="Grillari J."/>
            <person name="Tauch A."/>
            <person name="Goesmann A."/>
            <person name="Helk B."/>
            <person name="Mott J.E."/>
            <person name="Puhler A."/>
            <person name="Borth N."/>
        </authorList>
    </citation>
    <scope>NUCLEOTIDE SEQUENCE [LARGE SCALE GENOMIC DNA]</scope>
    <source>
        <strain evidence="8">17A/GY</strain>
    </source>
</reference>
<evidence type="ECO:0000256" key="1">
    <source>
        <dbReference type="ARBA" id="ARBA00004123"/>
    </source>
</evidence>
<evidence type="ECO:0000256" key="3">
    <source>
        <dbReference type="ARBA" id="ARBA00023054"/>
    </source>
</evidence>
<dbReference type="GO" id="GO:0000445">
    <property type="term" value="C:THO complex part of transcription export complex"/>
    <property type="evidence" value="ECO:0007669"/>
    <property type="project" value="InterPro"/>
</dbReference>
<evidence type="ECO:0000313" key="8">
    <source>
        <dbReference type="Proteomes" id="UP000030759"/>
    </source>
</evidence>
<dbReference type="PANTHER" id="PTHR23405:SF5">
    <property type="entry name" value="THO COMPLEX SUBUNIT 7 HOMOLOG"/>
    <property type="match status" value="1"/>
</dbReference>
<dbReference type="InterPro" id="IPR008501">
    <property type="entry name" value="THOC7/Mft1"/>
</dbReference>
<feature type="region of interest" description="Disordered" evidence="6">
    <location>
        <begin position="241"/>
        <end position="263"/>
    </location>
</feature>
<evidence type="ECO:0000313" key="7">
    <source>
        <dbReference type="EMBL" id="ERE90034.1"/>
    </source>
</evidence>
<evidence type="ECO:0000256" key="6">
    <source>
        <dbReference type="SAM" id="MobiDB-lite"/>
    </source>
</evidence>
<dbReference type="Pfam" id="PF05615">
    <property type="entry name" value="THOC7"/>
    <property type="match status" value="1"/>
</dbReference>
<comment type="function">
    <text evidence="5">Component of the THO subcomplex of the TREX complex which is thought to couple mRNA transcription, processing and nuclear export, and which specifically associates with spliced mRNA and not with unspliced pre-mRNA. Required for efficient export of polyadenylated RNA. Plays a key structural role in the oligomerization of the THO-DDX39B complex. TREX is recruited to spliced mRNAs by a transcription-independent mechanism, binds to mRNA upstream of the exon-junction complex (EJC) and is recruited in a splicing- and cap-dependent manner to a region near the 5' end of the mRNA where it functions in mRNA export to the cytoplasm via the TAP/NXF1 pathway.</text>
</comment>
<proteinExistence type="inferred from homology"/>
<comment type="subcellular location">
    <subcellularLocation>
        <location evidence="1">Nucleus</location>
    </subcellularLocation>
</comment>